<sequence>MTEAIAEKSGAYSGEPRWDAGSRFLREEEVHKR</sequence>
<dbReference type="EMBL" id="JAMZEB010000002">
    <property type="protein sequence ID" value="MCP2358612.1"/>
    <property type="molecule type" value="Genomic_DNA"/>
</dbReference>
<protein>
    <submittedName>
        <fullName evidence="1">Uncharacterized protein</fullName>
    </submittedName>
</protein>
<keyword evidence="2" id="KW-1185">Reference proteome</keyword>
<evidence type="ECO:0000313" key="1">
    <source>
        <dbReference type="EMBL" id="MCP2358612.1"/>
    </source>
</evidence>
<dbReference type="Proteomes" id="UP001139648">
    <property type="component" value="Unassembled WGS sequence"/>
</dbReference>
<gene>
    <name evidence="1" type="ORF">HD597_005632</name>
</gene>
<organism evidence="1 2">
    <name type="scientific">Nonomuraea thailandensis</name>
    <dbReference type="NCBI Taxonomy" id="1188745"/>
    <lineage>
        <taxon>Bacteria</taxon>
        <taxon>Bacillati</taxon>
        <taxon>Actinomycetota</taxon>
        <taxon>Actinomycetes</taxon>
        <taxon>Streptosporangiales</taxon>
        <taxon>Streptosporangiaceae</taxon>
        <taxon>Nonomuraea</taxon>
    </lineage>
</organism>
<accession>A0A9X2K2P4</accession>
<comment type="caution">
    <text evidence="1">The sequence shown here is derived from an EMBL/GenBank/DDBJ whole genome shotgun (WGS) entry which is preliminary data.</text>
</comment>
<reference evidence="1" key="1">
    <citation type="submission" date="2022-06" db="EMBL/GenBank/DDBJ databases">
        <title>Sequencing the genomes of 1000 actinobacteria strains.</title>
        <authorList>
            <person name="Klenk H.-P."/>
        </authorList>
    </citation>
    <scope>NUCLEOTIDE SEQUENCE</scope>
    <source>
        <strain evidence="1">DSM 46694</strain>
    </source>
</reference>
<dbReference type="AlphaFoldDB" id="A0A9X2K2P4"/>
<name>A0A9X2K2P4_9ACTN</name>
<evidence type="ECO:0000313" key="2">
    <source>
        <dbReference type="Proteomes" id="UP001139648"/>
    </source>
</evidence>
<proteinExistence type="predicted"/>